<accession>A0AAD2D6J4</accession>
<evidence type="ECO:0000256" key="1">
    <source>
        <dbReference type="SAM" id="MobiDB-lite"/>
    </source>
</evidence>
<feature type="region of interest" description="Disordered" evidence="1">
    <location>
        <begin position="1"/>
        <end position="38"/>
    </location>
</feature>
<name>A0AAD2D6J4_EUPCR</name>
<protein>
    <submittedName>
        <fullName evidence="2">Uncharacterized protein</fullName>
    </submittedName>
</protein>
<evidence type="ECO:0000313" key="2">
    <source>
        <dbReference type="EMBL" id="CAI2381590.1"/>
    </source>
</evidence>
<dbReference type="Proteomes" id="UP001295684">
    <property type="component" value="Unassembled WGS sequence"/>
</dbReference>
<sequence length="184" mass="21207">MKKVQLSKPEDVSDSALNAYKSRLRPRKNRTKMDPVKRSCKRRKAKDDCLETFRLIRECNFEKQKIAKKKNVQAEVISNPVQAFEFNSPLEEASDSSTALDILEEEKRCIKRKQKTRRKECNKAIKHQESATTSICSCTCTCKTQNDTKIPRILTIERMVRSKRTGKIRCLVVSDVPLKKDGSN</sequence>
<keyword evidence="3" id="KW-1185">Reference proteome</keyword>
<dbReference type="EMBL" id="CAMPGE010023679">
    <property type="protein sequence ID" value="CAI2381590.1"/>
    <property type="molecule type" value="Genomic_DNA"/>
</dbReference>
<reference evidence="2" key="1">
    <citation type="submission" date="2023-07" db="EMBL/GenBank/DDBJ databases">
        <authorList>
            <consortium name="AG Swart"/>
            <person name="Singh M."/>
            <person name="Singh A."/>
            <person name="Seah K."/>
            <person name="Emmerich C."/>
        </authorList>
    </citation>
    <scope>NUCLEOTIDE SEQUENCE</scope>
    <source>
        <strain evidence="2">DP1</strain>
    </source>
</reference>
<organism evidence="2 3">
    <name type="scientific">Euplotes crassus</name>
    <dbReference type="NCBI Taxonomy" id="5936"/>
    <lineage>
        <taxon>Eukaryota</taxon>
        <taxon>Sar</taxon>
        <taxon>Alveolata</taxon>
        <taxon>Ciliophora</taxon>
        <taxon>Intramacronucleata</taxon>
        <taxon>Spirotrichea</taxon>
        <taxon>Hypotrichia</taxon>
        <taxon>Euplotida</taxon>
        <taxon>Euplotidae</taxon>
        <taxon>Moneuplotes</taxon>
    </lineage>
</organism>
<proteinExistence type="predicted"/>
<comment type="caution">
    <text evidence="2">The sequence shown here is derived from an EMBL/GenBank/DDBJ whole genome shotgun (WGS) entry which is preliminary data.</text>
</comment>
<dbReference type="AlphaFoldDB" id="A0AAD2D6J4"/>
<gene>
    <name evidence="2" type="ORF">ECRASSUSDP1_LOCUS23047</name>
</gene>
<evidence type="ECO:0000313" key="3">
    <source>
        <dbReference type="Proteomes" id="UP001295684"/>
    </source>
</evidence>